<keyword evidence="9" id="KW-0732">Signal</keyword>
<evidence type="ECO:0000313" key="14">
    <source>
        <dbReference type="Proteomes" id="UP000193870"/>
    </source>
</evidence>
<dbReference type="InterPro" id="IPR023408">
    <property type="entry name" value="MscS_beta-dom_sf"/>
</dbReference>
<evidence type="ECO:0000256" key="8">
    <source>
        <dbReference type="SAM" id="Phobius"/>
    </source>
</evidence>
<feature type="domain" description="Moderate conductance mechanosensitive channel YbiO-like transmembrane helix 1" evidence="12">
    <location>
        <begin position="380"/>
        <end position="457"/>
    </location>
</feature>
<dbReference type="InterPro" id="IPR011066">
    <property type="entry name" value="MscS_channel_C_sf"/>
</dbReference>
<feature type="transmembrane region" description="Helical" evidence="8">
    <location>
        <begin position="380"/>
        <end position="402"/>
    </location>
</feature>
<comment type="subcellular location">
    <subcellularLocation>
        <location evidence="1">Cell membrane</location>
        <topology evidence="1">Multi-pass membrane protein</topology>
    </subcellularLocation>
</comment>
<feature type="transmembrane region" description="Helical" evidence="8">
    <location>
        <begin position="538"/>
        <end position="556"/>
    </location>
</feature>
<dbReference type="Gene3D" id="1.10.287.1260">
    <property type="match status" value="1"/>
</dbReference>
<dbReference type="AlphaFoldDB" id="A0A1Y5T574"/>
<dbReference type="Pfam" id="PF21088">
    <property type="entry name" value="MS_channel_1st"/>
    <property type="match status" value="1"/>
</dbReference>
<feature type="signal peptide" evidence="9">
    <location>
        <begin position="1"/>
        <end position="28"/>
    </location>
</feature>
<dbReference type="Proteomes" id="UP000193870">
    <property type="component" value="Unassembled WGS sequence"/>
</dbReference>
<dbReference type="PANTHER" id="PTHR30460:SF0">
    <property type="entry name" value="MODERATE CONDUCTANCE MECHANOSENSITIVE CHANNEL YBIO"/>
    <property type="match status" value="1"/>
</dbReference>
<dbReference type="Pfam" id="PF25392">
    <property type="entry name" value="MS_channel_TM1"/>
    <property type="match status" value="1"/>
</dbReference>
<keyword evidence="4 8" id="KW-0812">Transmembrane</keyword>
<proteinExistence type="inferred from homology"/>
<feature type="region of interest" description="Disordered" evidence="7">
    <location>
        <begin position="740"/>
        <end position="770"/>
    </location>
</feature>
<feature type="transmembrane region" description="Helical" evidence="8">
    <location>
        <begin position="270"/>
        <end position="292"/>
    </location>
</feature>
<dbReference type="SUPFAM" id="SSF82689">
    <property type="entry name" value="Mechanosensitive channel protein MscS (YggB), C-terminal domain"/>
    <property type="match status" value="1"/>
</dbReference>
<keyword evidence="14" id="KW-1185">Reference proteome</keyword>
<evidence type="ECO:0000256" key="9">
    <source>
        <dbReference type="SAM" id="SignalP"/>
    </source>
</evidence>
<gene>
    <name evidence="13" type="primary">ybiO</name>
    <name evidence="13" type="ORF">PAM7066_02463</name>
</gene>
<feature type="transmembrane region" description="Helical" evidence="8">
    <location>
        <begin position="431"/>
        <end position="457"/>
    </location>
</feature>
<sequence length="770" mass="83167">MMNLTALLRSALGALAILMVVALGPAAAQEATEEAAAAVAVTEQGVVDLLIQALEDDAARAELLDRLRQTQEVADGDSPADDVVELLAGEDAAPSEVLSFGRRIALVTQGAAEGLATRAVSVWDRLQQAPEVLSGLEGLSLAIVLQTVGELLMVIVATAAVFLVLRSMAKRLYRRLGAATHEASAARTVGLWILSALIDLSIVIVAWAAGYLIALLALGDFGTIEIRQTLYLNAFLLVETVKVGVRLVLSPSAREMRLLPMGDRVAKRTTRAVNAIVSIAGYGQLLVVPIVNSQTGRVAGSAVTALIALVVLGIAVVMILRNRHRLADWMTGEGGIVRPTGSLSWLARHWHWPVLLYLFAMFIVVLISPPNLVFQSLTTSGQVVLVVLAGVAFSTFLTRVMARGIVVPDDVRARLPLLETRLNRFIPKALFVLRLVIVVFVVLFALDAINLVSLRLWLASQVGLRMTGMFISVALILIAAFAIWVAMTSYVDYRLNPEYGQIATARERTLLTLARNAATIALILITLMFVLSEVGLNIGPLLASAGVLGLAIGFGAQKMVQDIITGVFIQFENAINVGDVITAGGTTGTVERLTIRSVSLRDLSGVFHIIPFSSVDMVSNYMKDFGYYLSDMGVAYRENVLDVKTAMIDAFEELRADAEHGPNIVGDFEWFGVQELADSAVILRARIKCAPGTQWGVGRMYNEVCKRIFDERGIEIPFPHRTLYLGEAKDGTTQTFHVSRRQQIEGEVSDPIPDDRAASPSQDEPLGDES</sequence>
<organism evidence="13 14">
    <name type="scientific">Palleronia marisminoris</name>
    <dbReference type="NCBI Taxonomy" id="315423"/>
    <lineage>
        <taxon>Bacteria</taxon>
        <taxon>Pseudomonadati</taxon>
        <taxon>Pseudomonadota</taxon>
        <taxon>Alphaproteobacteria</taxon>
        <taxon>Rhodobacterales</taxon>
        <taxon>Roseobacteraceae</taxon>
        <taxon>Palleronia</taxon>
    </lineage>
</organism>
<dbReference type="InterPro" id="IPR006685">
    <property type="entry name" value="MscS_channel_2nd"/>
</dbReference>
<evidence type="ECO:0000256" key="5">
    <source>
        <dbReference type="ARBA" id="ARBA00022989"/>
    </source>
</evidence>
<evidence type="ECO:0000313" key="13">
    <source>
        <dbReference type="EMBL" id="SLN52583.1"/>
    </source>
</evidence>
<dbReference type="InterPro" id="IPR049142">
    <property type="entry name" value="MS_channel_1st"/>
</dbReference>
<feature type="domain" description="Mechanosensitive ion channel transmembrane helices 2/3" evidence="11">
    <location>
        <begin position="519"/>
        <end position="557"/>
    </location>
</feature>
<dbReference type="InterPro" id="IPR010920">
    <property type="entry name" value="LSM_dom_sf"/>
</dbReference>
<evidence type="ECO:0000259" key="11">
    <source>
        <dbReference type="Pfam" id="PF21088"/>
    </source>
</evidence>
<dbReference type="RefSeq" id="WP_245749671.1">
    <property type="nucleotide sequence ID" value="NZ_FOPF01000006.1"/>
</dbReference>
<evidence type="ECO:0000256" key="4">
    <source>
        <dbReference type="ARBA" id="ARBA00022692"/>
    </source>
</evidence>
<feature type="domain" description="Mechanosensitive ion channel MscS" evidence="10">
    <location>
        <begin position="559"/>
        <end position="621"/>
    </location>
</feature>
<feature type="transmembrane region" description="Helical" evidence="8">
    <location>
        <begin position="298"/>
        <end position="320"/>
    </location>
</feature>
<comment type="similarity">
    <text evidence="2">Belongs to the MscS (TC 1.A.23) family.</text>
</comment>
<dbReference type="InterPro" id="IPR011014">
    <property type="entry name" value="MscS_channel_TM-2"/>
</dbReference>
<evidence type="ECO:0000256" key="7">
    <source>
        <dbReference type="SAM" id="MobiDB-lite"/>
    </source>
</evidence>
<dbReference type="PANTHER" id="PTHR30460">
    <property type="entry name" value="MODERATE CONDUCTANCE MECHANOSENSITIVE CHANNEL YBIO"/>
    <property type="match status" value="1"/>
</dbReference>
<dbReference type="STRING" id="315423.SAMN04488020_106228"/>
<accession>A0A1Y5T574</accession>
<feature type="chain" id="PRO_5010999460" evidence="9">
    <location>
        <begin position="29"/>
        <end position="770"/>
    </location>
</feature>
<dbReference type="SUPFAM" id="SSF50182">
    <property type="entry name" value="Sm-like ribonucleoproteins"/>
    <property type="match status" value="1"/>
</dbReference>
<dbReference type="GO" id="GO:0005886">
    <property type="term" value="C:plasma membrane"/>
    <property type="evidence" value="ECO:0007669"/>
    <property type="project" value="UniProtKB-SubCell"/>
</dbReference>
<evidence type="ECO:0000259" key="10">
    <source>
        <dbReference type="Pfam" id="PF00924"/>
    </source>
</evidence>
<dbReference type="Gene3D" id="3.30.70.100">
    <property type="match status" value="1"/>
</dbReference>
<dbReference type="InterPro" id="IPR045276">
    <property type="entry name" value="YbiO_bact"/>
</dbReference>
<feature type="transmembrane region" description="Helical" evidence="8">
    <location>
        <begin position="191"/>
        <end position="218"/>
    </location>
</feature>
<dbReference type="EMBL" id="FWFV01000006">
    <property type="protein sequence ID" value="SLN52583.1"/>
    <property type="molecule type" value="Genomic_DNA"/>
</dbReference>
<evidence type="ECO:0000256" key="2">
    <source>
        <dbReference type="ARBA" id="ARBA00008017"/>
    </source>
</evidence>
<dbReference type="Gene3D" id="2.30.30.60">
    <property type="match status" value="1"/>
</dbReference>
<evidence type="ECO:0000256" key="3">
    <source>
        <dbReference type="ARBA" id="ARBA00022475"/>
    </source>
</evidence>
<keyword evidence="6 8" id="KW-0472">Membrane</keyword>
<feature type="transmembrane region" description="Helical" evidence="8">
    <location>
        <begin position="354"/>
        <end position="374"/>
    </location>
</feature>
<keyword evidence="5 8" id="KW-1133">Transmembrane helix</keyword>
<feature type="transmembrane region" description="Helical" evidence="8">
    <location>
        <begin position="469"/>
        <end position="491"/>
    </location>
</feature>
<evidence type="ECO:0000256" key="6">
    <source>
        <dbReference type="ARBA" id="ARBA00023136"/>
    </source>
</evidence>
<protein>
    <submittedName>
        <fullName evidence="13">Moderate conductance mechanosensitive channel YbiO</fullName>
    </submittedName>
</protein>
<feature type="transmembrane region" description="Helical" evidence="8">
    <location>
        <begin position="512"/>
        <end position="532"/>
    </location>
</feature>
<keyword evidence="3" id="KW-1003">Cell membrane</keyword>
<dbReference type="Pfam" id="PF00924">
    <property type="entry name" value="MS_channel_2nd"/>
    <property type="match status" value="1"/>
</dbReference>
<reference evidence="13 14" key="1">
    <citation type="submission" date="2017-03" db="EMBL/GenBank/DDBJ databases">
        <authorList>
            <person name="Afonso C.L."/>
            <person name="Miller P.J."/>
            <person name="Scott M.A."/>
            <person name="Spackman E."/>
            <person name="Goraichik I."/>
            <person name="Dimitrov K.M."/>
            <person name="Suarez D.L."/>
            <person name="Swayne D.E."/>
        </authorList>
    </citation>
    <scope>NUCLEOTIDE SEQUENCE [LARGE SCALE GENOMIC DNA]</scope>
    <source>
        <strain evidence="13 14">CECT 7066</strain>
    </source>
</reference>
<feature type="transmembrane region" description="Helical" evidence="8">
    <location>
        <begin position="143"/>
        <end position="165"/>
    </location>
</feature>
<evidence type="ECO:0000256" key="1">
    <source>
        <dbReference type="ARBA" id="ARBA00004651"/>
    </source>
</evidence>
<feature type="transmembrane region" description="Helical" evidence="8">
    <location>
        <begin position="230"/>
        <end position="249"/>
    </location>
</feature>
<dbReference type="GO" id="GO:0008381">
    <property type="term" value="F:mechanosensitive monoatomic ion channel activity"/>
    <property type="evidence" value="ECO:0007669"/>
    <property type="project" value="InterPro"/>
</dbReference>
<name>A0A1Y5T574_9RHOB</name>
<dbReference type="InterPro" id="IPR057485">
    <property type="entry name" value="YbiO-like_TM1"/>
</dbReference>
<evidence type="ECO:0000259" key="12">
    <source>
        <dbReference type="Pfam" id="PF25392"/>
    </source>
</evidence>
<dbReference type="SUPFAM" id="SSF82861">
    <property type="entry name" value="Mechanosensitive channel protein MscS (YggB), transmembrane region"/>
    <property type="match status" value="1"/>
</dbReference>